<dbReference type="GO" id="GO:0035438">
    <property type="term" value="F:cyclic-di-GMP binding"/>
    <property type="evidence" value="ECO:0007669"/>
    <property type="project" value="InterPro"/>
</dbReference>
<evidence type="ECO:0000313" key="3">
    <source>
        <dbReference type="Proteomes" id="UP000246058"/>
    </source>
</evidence>
<dbReference type="KEGG" id="meti:DK427_17170"/>
<reference evidence="2 3" key="1">
    <citation type="submission" date="2018-05" db="EMBL/GenBank/DDBJ databases">
        <title>Complete Genome Sequence of Methylobacterium sp. 17Sr1-43.</title>
        <authorList>
            <person name="Srinivasan S."/>
        </authorList>
    </citation>
    <scope>NUCLEOTIDE SEQUENCE [LARGE SCALE GENOMIC DNA]</scope>
    <source>
        <strain evidence="2 3">17Sr1-43</strain>
    </source>
</reference>
<feature type="domain" description="PilZ" evidence="1">
    <location>
        <begin position="12"/>
        <end position="91"/>
    </location>
</feature>
<accession>A0A2U8VTZ1</accession>
<evidence type="ECO:0000313" key="2">
    <source>
        <dbReference type="EMBL" id="AWN37243.1"/>
    </source>
</evidence>
<name>A0A2U8VTZ1_9HYPH</name>
<dbReference type="InterPro" id="IPR009875">
    <property type="entry name" value="PilZ_domain"/>
</dbReference>
<dbReference type="AlphaFoldDB" id="A0A2U8VTZ1"/>
<dbReference type="Pfam" id="PF07238">
    <property type="entry name" value="PilZ"/>
    <property type="match status" value="1"/>
</dbReference>
<proteinExistence type="predicted"/>
<dbReference type="EMBL" id="CP029551">
    <property type="protein sequence ID" value="AWN37243.1"/>
    <property type="molecule type" value="Genomic_DNA"/>
</dbReference>
<dbReference type="Proteomes" id="UP000246058">
    <property type="component" value="Chromosome"/>
</dbReference>
<organism evidence="2 3">
    <name type="scientific">Methylobacterium radiodurans</name>
    <dbReference type="NCBI Taxonomy" id="2202828"/>
    <lineage>
        <taxon>Bacteria</taxon>
        <taxon>Pseudomonadati</taxon>
        <taxon>Pseudomonadota</taxon>
        <taxon>Alphaproteobacteria</taxon>
        <taxon>Hyphomicrobiales</taxon>
        <taxon>Methylobacteriaceae</taxon>
        <taxon>Methylobacterium</taxon>
    </lineage>
</organism>
<protein>
    <submittedName>
        <fullName evidence="2">PilZ domain-containing protein</fullName>
    </submittedName>
</protein>
<dbReference type="OrthoDB" id="8002875at2"/>
<sequence>MVEASGGQGMIERRRNGRNRTFLGGAITFNHGQQTLSCRVRNLGTEGARLDFSGAVPLPEELDLSIESRREHHRARVVWRRGDSLGVAFLPRAANLIDLASARRART</sequence>
<gene>
    <name evidence="2" type="ORF">DK427_17170</name>
</gene>
<dbReference type="Gene3D" id="2.40.10.220">
    <property type="entry name" value="predicted glycosyltransferase like domains"/>
    <property type="match status" value="1"/>
</dbReference>
<dbReference type="SUPFAM" id="SSF141371">
    <property type="entry name" value="PilZ domain-like"/>
    <property type="match status" value="1"/>
</dbReference>
<evidence type="ECO:0000259" key="1">
    <source>
        <dbReference type="Pfam" id="PF07238"/>
    </source>
</evidence>
<keyword evidence="3" id="KW-1185">Reference proteome</keyword>